<sequence length="34" mass="4016">MFHGLLKKSRHGCLLKRNVMVIFMNNTLRCIIPM</sequence>
<gene>
    <name evidence="1" type="ORF">SCUD_LOCUS8130</name>
</gene>
<organism evidence="3">
    <name type="scientific">Schistosoma curassoni</name>
    <dbReference type="NCBI Taxonomy" id="6186"/>
    <lineage>
        <taxon>Eukaryota</taxon>
        <taxon>Metazoa</taxon>
        <taxon>Spiralia</taxon>
        <taxon>Lophotrochozoa</taxon>
        <taxon>Platyhelminthes</taxon>
        <taxon>Trematoda</taxon>
        <taxon>Digenea</taxon>
        <taxon>Strigeidida</taxon>
        <taxon>Schistosomatoidea</taxon>
        <taxon>Schistosomatidae</taxon>
        <taxon>Schistosoma</taxon>
    </lineage>
</organism>
<reference evidence="3" key="1">
    <citation type="submission" date="2016-06" db="UniProtKB">
        <authorList>
            <consortium name="WormBaseParasite"/>
        </authorList>
    </citation>
    <scope>IDENTIFICATION</scope>
</reference>
<dbReference type="Proteomes" id="UP000279833">
    <property type="component" value="Unassembled WGS sequence"/>
</dbReference>
<keyword evidence="2" id="KW-1185">Reference proteome</keyword>
<evidence type="ECO:0000313" key="2">
    <source>
        <dbReference type="Proteomes" id="UP000279833"/>
    </source>
</evidence>
<reference evidence="1 2" key="2">
    <citation type="submission" date="2018-11" db="EMBL/GenBank/DDBJ databases">
        <authorList>
            <consortium name="Pathogen Informatics"/>
        </authorList>
    </citation>
    <scope>NUCLEOTIDE SEQUENCE [LARGE SCALE GENOMIC DNA]</scope>
    <source>
        <strain evidence="1">Dakar</strain>
        <strain evidence="2">Dakar, Senegal</strain>
    </source>
</reference>
<name>A0A183JZH2_9TREM</name>
<accession>A0A183JZH2</accession>
<protein>
    <submittedName>
        <fullName evidence="1 3">Uncharacterized protein</fullName>
    </submittedName>
</protein>
<dbReference type="AlphaFoldDB" id="A0A183JZH2"/>
<proteinExistence type="predicted"/>
<evidence type="ECO:0000313" key="1">
    <source>
        <dbReference type="EMBL" id="VDP29400.1"/>
    </source>
</evidence>
<evidence type="ECO:0000313" key="3">
    <source>
        <dbReference type="WBParaSite" id="SCUD_0000813001-mRNA-1"/>
    </source>
</evidence>
<dbReference type="EMBL" id="UZAK01032615">
    <property type="protein sequence ID" value="VDP29400.1"/>
    <property type="molecule type" value="Genomic_DNA"/>
</dbReference>
<dbReference type="WBParaSite" id="SCUD_0000813001-mRNA-1">
    <property type="protein sequence ID" value="SCUD_0000813001-mRNA-1"/>
    <property type="gene ID" value="SCUD_0000813001"/>
</dbReference>